<reference evidence="2 3" key="1">
    <citation type="journal article" date="2022" name="Microbiol. Resour. Announc.">
        <title>Complete Genome Sequence of the Hyperthermophilic and Acidophilic Archaeon Saccharolobus caldissimus Strain HS-3T.</title>
        <authorList>
            <person name="Sakai H.D."/>
            <person name="Kurosawa N."/>
        </authorList>
    </citation>
    <scope>NUCLEOTIDE SEQUENCE [LARGE SCALE GENOMIC DNA]</scope>
    <source>
        <strain evidence="2 3">JCM32116</strain>
    </source>
</reference>
<evidence type="ECO:0000313" key="2">
    <source>
        <dbReference type="EMBL" id="BDB98952.1"/>
    </source>
</evidence>
<dbReference type="Proteomes" id="UP001319921">
    <property type="component" value="Chromosome"/>
</dbReference>
<name>A0AAQ4CT21_9CREN</name>
<keyword evidence="1" id="KW-0472">Membrane</keyword>
<evidence type="ECO:0000313" key="3">
    <source>
        <dbReference type="Proteomes" id="UP001319921"/>
    </source>
</evidence>
<dbReference type="KEGG" id="scas:SACC_19690"/>
<feature type="transmembrane region" description="Helical" evidence="1">
    <location>
        <begin position="38"/>
        <end position="56"/>
    </location>
</feature>
<accession>A0AAQ4CT21</accession>
<sequence>MRVYNIGRSFVITGIVELILSSLFYSSKHILSTILGNYSYFCLFFGVIIIILSFKIDKLQNKAK</sequence>
<gene>
    <name evidence="2" type="ORF">SACC_19690</name>
</gene>
<keyword evidence="1" id="KW-0812">Transmembrane</keyword>
<dbReference type="AlphaFoldDB" id="A0AAQ4CT21"/>
<feature type="transmembrane region" description="Helical" evidence="1">
    <location>
        <begin position="7"/>
        <end position="26"/>
    </location>
</feature>
<evidence type="ECO:0000256" key="1">
    <source>
        <dbReference type="SAM" id="Phobius"/>
    </source>
</evidence>
<keyword evidence="1" id="KW-1133">Transmembrane helix</keyword>
<protein>
    <submittedName>
        <fullName evidence="2">Uncharacterized protein</fullName>
    </submittedName>
</protein>
<organism evidence="2 3">
    <name type="scientific">Saccharolobus caldissimus</name>
    <dbReference type="NCBI Taxonomy" id="1702097"/>
    <lineage>
        <taxon>Archaea</taxon>
        <taxon>Thermoproteota</taxon>
        <taxon>Thermoprotei</taxon>
        <taxon>Sulfolobales</taxon>
        <taxon>Sulfolobaceae</taxon>
        <taxon>Saccharolobus</taxon>
    </lineage>
</organism>
<proteinExistence type="predicted"/>
<dbReference type="EMBL" id="AP025226">
    <property type="protein sequence ID" value="BDB98952.1"/>
    <property type="molecule type" value="Genomic_DNA"/>
</dbReference>
<keyword evidence="3" id="KW-1185">Reference proteome</keyword>